<dbReference type="RefSeq" id="WP_137224859.1">
    <property type="nucleotide sequence ID" value="NZ_CP041036.1"/>
</dbReference>
<evidence type="ECO:0000256" key="3">
    <source>
        <dbReference type="ARBA" id="ARBA00022840"/>
    </source>
</evidence>
<organism evidence="5 6">
    <name type="scientific">Shewanella polaris</name>
    <dbReference type="NCBI Taxonomy" id="2588449"/>
    <lineage>
        <taxon>Bacteria</taxon>
        <taxon>Pseudomonadati</taxon>
        <taxon>Pseudomonadota</taxon>
        <taxon>Gammaproteobacteria</taxon>
        <taxon>Alteromonadales</taxon>
        <taxon>Shewanellaceae</taxon>
        <taxon>Shewanella</taxon>
    </lineage>
</organism>
<keyword evidence="3 5" id="KW-0067">ATP-binding</keyword>
<keyword evidence="2" id="KW-0547">Nucleotide-binding</keyword>
<dbReference type="InterPro" id="IPR003593">
    <property type="entry name" value="AAA+_ATPase"/>
</dbReference>
<accession>A0A4Y5YJ05</accession>
<keyword evidence="6" id="KW-1185">Reference proteome</keyword>
<dbReference type="SMART" id="SM00382">
    <property type="entry name" value="AAA"/>
    <property type="match status" value="1"/>
</dbReference>
<dbReference type="InterPro" id="IPR017871">
    <property type="entry name" value="ABC_transporter-like_CS"/>
</dbReference>
<dbReference type="SUPFAM" id="SSF52540">
    <property type="entry name" value="P-loop containing nucleoside triphosphate hydrolases"/>
    <property type="match status" value="1"/>
</dbReference>
<dbReference type="PROSITE" id="PS00211">
    <property type="entry name" value="ABC_TRANSPORTER_1"/>
    <property type="match status" value="1"/>
</dbReference>
<evidence type="ECO:0000256" key="1">
    <source>
        <dbReference type="ARBA" id="ARBA00022448"/>
    </source>
</evidence>
<dbReference type="Pfam" id="PF00005">
    <property type="entry name" value="ABC_tran"/>
    <property type="match status" value="1"/>
</dbReference>
<dbReference type="InterPro" id="IPR027417">
    <property type="entry name" value="P-loop_NTPase"/>
</dbReference>
<reference evidence="5 6" key="1">
    <citation type="submission" date="2019-06" db="EMBL/GenBank/DDBJ databases">
        <title>The genome of Shewanella sp. SM1901.</title>
        <authorList>
            <person name="Cha Q."/>
        </authorList>
    </citation>
    <scope>NUCLEOTIDE SEQUENCE [LARGE SCALE GENOMIC DNA]</scope>
    <source>
        <strain evidence="5 6">SM1901</strain>
    </source>
</reference>
<evidence type="ECO:0000313" key="6">
    <source>
        <dbReference type="Proteomes" id="UP000319809"/>
    </source>
</evidence>
<sequence length="265" mass="29197">MVKPIITVEHLFAQYGDTQVLKDVNLEVNTGEILVVMGGSGSGKSTLLNHMLGLKTPTSGTIMIDDVNIFKAKNKQLRNLRKKMGVAFQGGALLSSLNVADNVRLPLEHNTSLDTQTIDIMVRMKLELMNMADTGHLMPSELSGGMLKRAGLARAVIMDPKLLFFDEPSAGLDPTTAVELDELILTLRDAMNMTIVVVTHELESVFKIADRVVVLFGGEVVANGTVDDIKNSPDERIQNMINRQPNTHRDDGEVYFNRLLNKDKN</sequence>
<proteinExistence type="predicted"/>
<dbReference type="Proteomes" id="UP000319809">
    <property type="component" value="Chromosome"/>
</dbReference>
<protein>
    <submittedName>
        <fullName evidence="5">ATP-binding cassette domain-containing protein</fullName>
    </submittedName>
</protein>
<keyword evidence="1" id="KW-0813">Transport</keyword>
<evidence type="ECO:0000313" key="5">
    <source>
        <dbReference type="EMBL" id="QDE32790.1"/>
    </source>
</evidence>
<dbReference type="PANTHER" id="PTHR43023:SF3">
    <property type="entry name" value="PROTEIN TRIGALACTOSYLDIACYLGLYCEROL 3, CHLOROPLASTIC"/>
    <property type="match status" value="1"/>
</dbReference>
<dbReference type="GO" id="GO:0016887">
    <property type="term" value="F:ATP hydrolysis activity"/>
    <property type="evidence" value="ECO:0007669"/>
    <property type="project" value="InterPro"/>
</dbReference>
<gene>
    <name evidence="5" type="ORF">FH971_18570</name>
</gene>
<dbReference type="KEGG" id="spol:FH971_18570"/>
<dbReference type="GO" id="GO:0005524">
    <property type="term" value="F:ATP binding"/>
    <property type="evidence" value="ECO:0007669"/>
    <property type="project" value="UniProtKB-KW"/>
</dbReference>
<name>A0A4Y5YJ05_9GAMM</name>
<dbReference type="AlphaFoldDB" id="A0A4Y5YJ05"/>
<dbReference type="InterPro" id="IPR003439">
    <property type="entry name" value="ABC_transporter-like_ATP-bd"/>
</dbReference>
<dbReference type="Gene3D" id="3.40.50.300">
    <property type="entry name" value="P-loop containing nucleotide triphosphate hydrolases"/>
    <property type="match status" value="1"/>
</dbReference>
<dbReference type="PANTHER" id="PTHR43023">
    <property type="entry name" value="PROTEIN TRIGALACTOSYLDIACYLGLYCEROL 3, CHLOROPLASTIC"/>
    <property type="match status" value="1"/>
</dbReference>
<evidence type="ECO:0000256" key="2">
    <source>
        <dbReference type="ARBA" id="ARBA00022741"/>
    </source>
</evidence>
<dbReference type="PROSITE" id="PS50893">
    <property type="entry name" value="ABC_TRANSPORTER_2"/>
    <property type="match status" value="1"/>
</dbReference>
<evidence type="ECO:0000259" key="4">
    <source>
        <dbReference type="PROSITE" id="PS50893"/>
    </source>
</evidence>
<dbReference type="EMBL" id="CP041036">
    <property type="protein sequence ID" value="QDE32790.1"/>
    <property type="molecule type" value="Genomic_DNA"/>
</dbReference>
<feature type="domain" description="ABC transporter" evidence="4">
    <location>
        <begin position="6"/>
        <end position="242"/>
    </location>
</feature>